<dbReference type="InterPro" id="IPR036397">
    <property type="entry name" value="RNaseH_sf"/>
</dbReference>
<feature type="compositionally biased region" description="Polar residues" evidence="1">
    <location>
        <begin position="1"/>
        <end position="20"/>
    </location>
</feature>
<sequence>MFYSSPSALTHSSLHSSGFTPSRPFKPQTAARTQADGLRQDCGPLDRCNIYRVTYSGTRQPEQKIPDYLERNAAAVDTAYEQPWYAARGETTGGAPGLRLKITIGDTTRSKDTMKKEDYHAILKGSLHTSADKLGILDFKILSVQRSETQVASGARMVSIFVERLSKRHPNHLIELNTRVRRQPVTSKEELKRKLTEEWNHIDQDYTKKIISNMQTHLKEKIRQKGYPTKYRSAEGMVLINAVTEYYRGHRIITTLERKTKEAETAGWSGTGMQGRGKLKNPEKTRRQAASSSTIPTCENPEANPPGLEPGSPRWEESALATAPPFID</sequence>
<dbReference type="Gene3D" id="3.30.420.10">
    <property type="entry name" value="Ribonuclease H-like superfamily/Ribonuclease H"/>
    <property type="match status" value="1"/>
</dbReference>
<dbReference type="EMBL" id="JARBHB010000006">
    <property type="protein sequence ID" value="KAJ8880188.1"/>
    <property type="molecule type" value="Genomic_DNA"/>
</dbReference>
<evidence type="ECO:0000313" key="3">
    <source>
        <dbReference type="Proteomes" id="UP001159363"/>
    </source>
</evidence>
<dbReference type="Proteomes" id="UP001159363">
    <property type="component" value="Chromosome 5"/>
</dbReference>
<accession>A0ABQ9H7B2</accession>
<organism evidence="2 3">
    <name type="scientific">Dryococelus australis</name>
    <dbReference type="NCBI Taxonomy" id="614101"/>
    <lineage>
        <taxon>Eukaryota</taxon>
        <taxon>Metazoa</taxon>
        <taxon>Ecdysozoa</taxon>
        <taxon>Arthropoda</taxon>
        <taxon>Hexapoda</taxon>
        <taxon>Insecta</taxon>
        <taxon>Pterygota</taxon>
        <taxon>Neoptera</taxon>
        <taxon>Polyneoptera</taxon>
        <taxon>Phasmatodea</taxon>
        <taxon>Verophasmatodea</taxon>
        <taxon>Anareolatae</taxon>
        <taxon>Phasmatidae</taxon>
        <taxon>Eurycanthinae</taxon>
        <taxon>Dryococelus</taxon>
    </lineage>
</organism>
<protein>
    <submittedName>
        <fullName evidence="2">Uncharacterized protein</fullName>
    </submittedName>
</protein>
<proteinExistence type="predicted"/>
<evidence type="ECO:0000313" key="2">
    <source>
        <dbReference type="EMBL" id="KAJ8880188.1"/>
    </source>
</evidence>
<feature type="region of interest" description="Disordered" evidence="1">
    <location>
        <begin position="262"/>
        <end position="328"/>
    </location>
</feature>
<feature type="compositionally biased region" description="Polar residues" evidence="1">
    <location>
        <begin position="288"/>
        <end position="297"/>
    </location>
</feature>
<evidence type="ECO:0000256" key="1">
    <source>
        <dbReference type="SAM" id="MobiDB-lite"/>
    </source>
</evidence>
<gene>
    <name evidence="2" type="ORF">PR048_016654</name>
</gene>
<name>A0ABQ9H7B2_9NEOP</name>
<feature type="region of interest" description="Disordered" evidence="1">
    <location>
        <begin position="1"/>
        <end position="38"/>
    </location>
</feature>
<comment type="caution">
    <text evidence="2">The sequence shown here is derived from an EMBL/GenBank/DDBJ whole genome shotgun (WGS) entry which is preliminary data.</text>
</comment>
<reference evidence="2 3" key="1">
    <citation type="submission" date="2023-02" db="EMBL/GenBank/DDBJ databases">
        <title>LHISI_Scaffold_Assembly.</title>
        <authorList>
            <person name="Stuart O.P."/>
            <person name="Cleave R."/>
            <person name="Magrath M.J.L."/>
            <person name="Mikheyev A.S."/>
        </authorList>
    </citation>
    <scope>NUCLEOTIDE SEQUENCE [LARGE SCALE GENOMIC DNA]</scope>
    <source>
        <strain evidence="2">Daus_M_001</strain>
        <tissue evidence="2">Leg muscle</tissue>
    </source>
</reference>
<keyword evidence="3" id="KW-1185">Reference proteome</keyword>